<evidence type="ECO:0000313" key="3">
    <source>
        <dbReference type="Proteomes" id="UP000065220"/>
    </source>
</evidence>
<proteinExistence type="predicted"/>
<dbReference type="SUPFAM" id="SSF51735">
    <property type="entry name" value="NAD(P)-binding Rossmann-fold domains"/>
    <property type="match status" value="1"/>
</dbReference>
<dbReference type="InterPro" id="IPR036291">
    <property type="entry name" value="NAD(P)-bd_dom_sf"/>
</dbReference>
<dbReference type="InterPro" id="IPR052718">
    <property type="entry name" value="NmrA-type_oxidoreductase"/>
</dbReference>
<feature type="domain" description="NAD(P)-binding" evidence="1">
    <location>
        <begin position="52"/>
        <end position="205"/>
    </location>
</feature>
<name>A0A0X8JFJ6_ACTRD</name>
<dbReference type="Gene3D" id="3.90.25.10">
    <property type="entry name" value="UDP-galactose 4-epimerase, domain 1"/>
    <property type="match status" value="1"/>
</dbReference>
<dbReference type="EMBL" id="CP014228">
    <property type="protein sequence ID" value="AMD87923.1"/>
    <property type="molecule type" value="Genomic_DNA"/>
</dbReference>
<dbReference type="InterPro" id="IPR016040">
    <property type="entry name" value="NAD(P)-bd_dom"/>
</dbReference>
<sequence>MTTNSSSPVVVGVTGATGRVGGAVAGLLRHAHVHQRLIVRDPSRAPLWARLDQELTAVRSDEAAPAALPTATVAVAEYGDLAAARAALEGVRVLLMVSAAESEDRLEQHRTLIDAARLAGVEHVVYTSFLGAAPDATFTLARDHWATEEHLRRSGMTWTMLRDSFYLDFLPDLAVDGVIAGPAGEGRVGAVARADVARAASAVLLDVVTGSSRHDGATYELTGPAALTLAEAAHTISEVTGIPTAYREESVEEAYASRTSYDAPQWQLDAWVSTYTAIASGELAAVTDDVRRLTSRAPLSLEQLLRGDS</sequence>
<dbReference type="PANTHER" id="PTHR47129">
    <property type="entry name" value="QUINONE OXIDOREDUCTASE 2"/>
    <property type="match status" value="1"/>
</dbReference>
<dbReference type="PANTHER" id="PTHR47129:SF1">
    <property type="entry name" value="NMRA-LIKE DOMAIN-CONTAINING PROTEIN"/>
    <property type="match status" value="1"/>
</dbReference>
<organism evidence="2 3">
    <name type="scientific">Actinomyces radicidentis</name>
    <dbReference type="NCBI Taxonomy" id="111015"/>
    <lineage>
        <taxon>Bacteria</taxon>
        <taxon>Bacillati</taxon>
        <taxon>Actinomycetota</taxon>
        <taxon>Actinomycetes</taxon>
        <taxon>Actinomycetales</taxon>
        <taxon>Actinomycetaceae</taxon>
        <taxon>Actinomyces</taxon>
    </lineage>
</organism>
<reference evidence="3" key="1">
    <citation type="submission" date="2016-02" db="EMBL/GenBank/DDBJ databases">
        <authorList>
            <person name="Holder M.E."/>
            <person name="Ajami N.J."/>
            <person name="Petrosino J.F."/>
        </authorList>
    </citation>
    <scope>NUCLEOTIDE SEQUENCE [LARGE SCALE GENOMIC DNA]</scope>
    <source>
        <strain evidence="3">CCUG 36733</strain>
    </source>
</reference>
<evidence type="ECO:0000313" key="2">
    <source>
        <dbReference type="EMBL" id="AMD87923.1"/>
    </source>
</evidence>
<evidence type="ECO:0000259" key="1">
    <source>
        <dbReference type="Pfam" id="PF13460"/>
    </source>
</evidence>
<dbReference type="KEGG" id="ard:AXF14_10470"/>
<accession>A0A0X8JFJ6</accession>
<dbReference type="AlphaFoldDB" id="A0A0X8JFJ6"/>
<gene>
    <name evidence="2" type="ORF">AXF14_10470</name>
</gene>
<dbReference type="CDD" id="cd05269">
    <property type="entry name" value="TMR_SDR_a"/>
    <property type="match status" value="1"/>
</dbReference>
<dbReference type="Proteomes" id="UP000065220">
    <property type="component" value="Chromosome"/>
</dbReference>
<dbReference type="OrthoDB" id="3243290at2"/>
<dbReference type="STRING" id="111015.AXF14_10470"/>
<keyword evidence="3" id="KW-1185">Reference proteome</keyword>
<protein>
    <submittedName>
        <fullName evidence="2">NAD(P)-dependent oxidoreductase</fullName>
    </submittedName>
</protein>
<dbReference type="RefSeq" id="WP_067943052.1">
    <property type="nucleotide sequence ID" value="NZ_CAUSVG010000046.1"/>
</dbReference>
<dbReference type="Gene3D" id="3.40.50.720">
    <property type="entry name" value="NAD(P)-binding Rossmann-like Domain"/>
    <property type="match status" value="1"/>
</dbReference>
<dbReference type="Pfam" id="PF13460">
    <property type="entry name" value="NAD_binding_10"/>
    <property type="match status" value="1"/>
</dbReference>